<feature type="compositionally biased region" description="Basic and acidic residues" evidence="1">
    <location>
        <begin position="91"/>
        <end position="102"/>
    </location>
</feature>
<feature type="compositionally biased region" description="Gly residues" evidence="1">
    <location>
        <begin position="1"/>
        <end position="10"/>
    </location>
</feature>
<organism evidence="2 3">
    <name type="scientific">Portunus trituberculatus</name>
    <name type="common">Swimming crab</name>
    <name type="synonym">Neptunus trituberculatus</name>
    <dbReference type="NCBI Taxonomy" id="210409"/>
    <lineage>
        <taxon>Eukaryota</taxon>
        <taxon>Metazoa</taxon>
        <taxon>Ecdysozoa</taxon>
        <taxon>Arthropoda</taxon>
        <taxon>Crustacea</taxon>
        <taxon>Multicrustacea</taxon>
        <taxon>Malacostraca</taxon>
        <taxon>Eumalacostraca</taxon>
        <taxon>Eucarida</taxon>
        <taxon>Decapoda</taxon>
        <taxon>Pleocyemata</taxon>
        <taxon>Brachyura</taxon>
        <taxon>Eubrachyura</taxon>
        <taxon>Portunoidea</taxon>
        <taxon>Portunidae</taxon>
        <taxon>Portuninae</taxon>
        <taxon>Portunus</taxon>
    </lineage>
</organism>
<dbReference type="EMBL" id="VSRR010004180">
    <property type="protein sequence ID" value="MPC38817.1"/>
    <property type="molecule type" value="Genomic_DNA"/>
</dbReference>
<keyword evidence="3" id="KW-1185">Reference proteome</keyword>
<dbReference type="AlphaFoldDB" id="A0A5B7F010"/>
<feature type="compositionally biased region" description="Basic and acidic residues" evidence="1">
    <location>
        <begin position="63"/>
        <end position="78"/>
    </location>
</feature>
<protein>
    <submittedName>
        <fullName evidence="2">Uncharacterized protein</fullName>
    </submittedName>
</protein>
<comment type="caution">
    <text evidence="2">The sequence shown here is derived from an EMBL/GenBank/DDBJ whole genome shotgun (WGS) entry which is preliminary data.</text>
</comment>
<name>A0A5B7F010_PORTR</name>
<evidence type="ECO:0000313" key="2">
    <source>
        <dbReference type="EMBL" id="MPC38817.1"/>
    </source>
</evidence>
<accession>A0A5B7F010</accession>
<dbReference type="Proteomes" id="UP000324222">
    <property type="component" value="Unassembled WGS sequence"/>
</dbReference>
<sequence>MARGGVGEAGGVTTEVKLGQECGAADDIPIQSTEDDRPLTSIQEEGDAGEDKNKPIRTPQGSSREKDGKEKEGKEKAKFAAPSISKPNLGKRKDKEKARNGDRWFPVRSCCGM</sequence>
<dbReference type="OrthoDB" id="18937at2759"/>
<reference evidence="2 3" key="1">
    <citation type="submission" date="2019-05" db="EMBL/GenBank/DDBJ databases">
        <title>Another draft genome of Portunus trituberculatus and its Hox gene families provides insights of decapod evolution.</title>
        <authorList>
            <person name="Jeong J.-H."/>
            <person name="Song I."/>
            <person name="Kim S."/>
            <person name="Choi T."/>
            <person name="Kim D."/>
            <person name="Ryu S."/>
            <person name="Kim W."/>
        </authorList>
    </citation>
    <scope>NUCLEOTIDE SEQUENCE [LARGE SCALE GENOMIC DNA]</scope>
    <source>
        <tissue evidence="2">Muscle</tissue>
    </source>
</reference>
<proteinExistence type="predicted"/>
<evidence type="ECO:0000313" key="3">
    <source>
        <dbReference type="Proteomes" id="UP000324222"/>
    </source>
</evidence>
<feature type="region of interest" description="Disordered" evidence="1">
    <location>
        <begin position="1"/>
        <end position="113"/>
    </location>
</feature>
<gene>
    <name evidence="2" type="ORF">E2C01_032333</name>
</gene>
<evidence type="ECO:0000256" key="1">
    <source>
        <dbReference type="SAM" id="MobiDB-lite"/>
    </source>
</evidence>